<comment type="caution">
    <text evidence="2">The sequence shown here is derived from an EMBL/GenBank/DDBJ whole genome shotgun (WGS) entry which is preliminary data.</text>
</comment>
<dbReference type="AlphaFoldDB" id="A0A9P3GMF6"/>
<gene>
    <name evidence="2" type="ORF">PsYK624_142820</name>
</gene>
<dbReference type="EMBL" id="BPQB01000081">
    <property type="protein sequence ID" value="GJE98060.1"/>
    <property type="molecule type" value="Genomic_DNA"/>
</dbReference>
<accession>A0A9P3GMF6</accession>
<protein>
    <submittedName>
        <fullName evidence="2">Uncharacterized protein</fullName>
    </submittedName>
</protein>
<feature type="compositionally biased region" description="Acidic residues" evidence="1">
    <location>
        <begin position="82"/>
        <end position="91"/>
    </location>
</feature>
<feature type="compositionally biased region" description="Polar residues" evidence="1">
    <location>
        <begin position="26"/>
        <end position="45"/>
    </location>
</feature>
<feature type="region of interest" description="Disordered" evidence="1">
    <location>
        <begin position="69"/>
        <end position="171"/>
    </location>
</feature>
<proteinExistence type="predicted"/>
<feature type="region of interest" description="Disordered" evidence="1">
    <location>
        <begin position="293"/>
        <end position="319"/>
    </location>
</feature>
<evidence type="ECO:0000256" key="1">
    <source>
        <dbReference type="SAM" id="MobiDB-lite"/>
    </source>
</evidence>
<dbReference type="Proteomes" id="UP000703269">
    <property type="component" value="Unassembled WGS sequence"/>
</dbReference>
<sequence>MTALYEDDVFSSSSSRFQTKKAPQRKTMNGRKSSSASLRGTSLAQSLEGETGNGVSSLAYELATALAVEGGSGGSRGLAEELGFEYDEGAEGIDHSASAPSGEPDGLPTTLNSLEDAFGGVPHESHAEPVDDADDEPPADLDPAFETPTKPARQARVPEQDPMTTLEEDLESTERFLSQLRRLDVEPSGRPVLEGLASDVIRRLDDTAREREGQVRELLEYERQFRRIAGEVGGNDALGQLDAIDNLIEEPKPRQERDEAEDLRRDSLDAIQEESMQTSTSDWEAELDRDRAQLEEEPDEFDAPLDPKTLPAPPPIAGPPTPAATTVQLAHFRTVTATIATSLATISEQTQVNTAGATEAGRKIRALKNKLGEWRSDWESAERSRVKIERWEAGVVDSGDGPLVLLSPPGTPTRSTRSRVDGRKIVQAQLDAFAQTLSDATVRIQTIMAAVP</sequence>
<dbReference type="OrthoDB" id="3364905at2759"/>
<evidence type="ECO:0000313" key="3">
    <source>
        <dbReference type="Proteomes" id="UP000703269"/>
    </source>
</evidence>
<feature type="compositionally biased region" description="Acidic residues" evidence="1">
    <location>
        <begin position="130"/>
        <end position="139"/>
    </location>
</feature>
<organism evidence="2 3">
    <name type="scientific">Phanerochaete sordida</name>
    <dbReference type="NCBI Taxonomy" id="48140"/>
    <lineage>
        <taxon>Eukaryota</taxon>
        <taxon>Fungi</taxon>
        <taxon>Dikarya</taxon>
        <taxon>Basidiomycota</taxon>
        <taxon>Agaricomycotina</taxon>
        <taxon>Agaricomycetes</taxon>
        <taxon>Polyporales</taxon>
        <taxon>Phanerochaetaceae</taxon>
        <taxon>Phanerochaete</taxon>
    </lineage>
</organism>
<feature type="region of interest" description="Disordered" evidence="1">
    <location>
        <begin position="1"/>
        <end position="52"/>
    </location>
</feature>
<reference evidence="2 3" key="1">
    <citation type="submission" date="2021-08" db="EMBL/GenBank/DDBJ databases">
        <title>Draft Genome Sequence of Phanerochaete sordida strain YK-624.</title>
        <authorList>
            <person name="Mori T."/>
            <person name="Dohra H."/>
            <person name="Suzuki T."/>
            <person name="Kawagishi H."/>
            <person name="Hirai H."/>
        </authorList>
    </citation>
    <scope>NUCLEOTIDE SEQUENCE [LARGE SCALE GENOMIC DNA]</scope>
    <source>
        <strain evidence="2 3">YK-624</strain>
    </source>
</reference>
<name>A0A9P3GMF6_9APHY</name>
<feature type="compositionally biased region" description="Pro residues" evidence="1">
    <location>
        <begin position="310"/>
        <end position="319"/>
    </location>
</feature>
<keyword evidence="3" id="KW-1185">Reference proteome</keyword>
<evidence type="ECO:0000313" key="2">
    <source>
        <dbReference type="EMBL" id="GJE98060.1"/>
    </source>
</evidence>